<dbReference type="GO" id="GO:0006139">
    <property type="term" value="P:nucleobase-containing compound metabolic process"/>
    <property type="evidence" value="ECO:0007669"/>
    <property type="project" value="InterPro"/>
</dbReference>
<evidence type="ECO:0000313" key="2">
    <source>
        <dbReference type="Proteomes" id="UP001168877"/>
    </source>
</evidence>
<keyword evidence="2" id="KW-1185">Reference proteome</keyword>
<feature type="non-terminal residue" evidence="1">
    <location>
        <position position="1"/>
    </location>
</feature>
<comment type="caution">
    <text evidence="1">The sequence shown here is derived from an EMBL/GenBank/DDBJ whole genome shotgun (WGS) entry which is preliminary data.</text>
</comment>
<accession>A0AA39RSK6</accession>
<reference evidence="1" key="1">
    <citation type="journal article" date="2022" name="Plant J.">
        <title>Strategies of tolerance reflected in two North American maple genomes.</title>
        <authorList>
            <person name="McEvoy S.L."/>
            <person name="Sezen U.U."/>
            <person name="Trouern-Trend A."/>
            <person name="McMahon S.M."/>
            <person name="Schaberg P.G."/>
            <person name="Yang J."/>
            <person name="Wegrzyn J.L."/>
            <person name="Swenson N.G."/>
        </authorList>
    </citation>
    <scope>NUCLEOTIDE SEQUENCE</scope>
    <source>
        <strain evidence="1">NS2018</strain>
    </source>
</reference>
<dbReference type="Proteomes" id="UP001168877">
    <property type="component" value="Unassembled WGS sequence"/>
</dbReference>
<organism evidence="1 2">
    <name type="scientific">Acer saccharum</name>
    <name type="common">Sugar maple</name>
    <dbReference type="NCBI Taxonomy" id="4024"/>
    <lineage>
        <taxon>Eukaryota</taxon>
        <taxon>Viridiplantae</taxon>
        <taxon>Streptophyta</taxon>
        <taxon>Embryophyta</taxon>
        <taxon>Tracheophyta</taxon>
        <taxon>Spermatophyta</taxon>
        <taxon>Magnoliopsida</taxon>
        <taxon>eudicotyledons</taxon>
        <taxon>Gunneridae</taxon>
        <taxon>Pentapetalae</taxon>
        <taxon>rosids</taxon>
        <taxon>malvids</taxon>
        <taxon>Sapindales</taxon>
        <taxon>Sapindaceae</taxon>
        <taxon>Hippocastanoideae</taxon>
        <taxon>Acereae</taxon>
        <taxon>Acer</taxon>
    </lineage>
</organism>
<dbReference type="EMBL" id="JAUESC010000386">
    <property type="protein sequence ID" value="KAK0577305.1"/>
    <property type="molecule type" value="Genomic_DNA"/>
</dbReference>
<proteinExistence type="predicted"/>
<reference evidence="1" key="2">
    <citation type="submission" date="2023-06" db="EMBL/GenBank/DDBJ databases">
        <authorList>
            <person name="Swenson N.G."/>
            <person name="Wegrzyn J.L."/>
            <person name="Mcevoy S.L."/>
        </authorList>
    </citation>
    <scope>NUCLEOTIDE SEQUENCE</scope>
    <source>
        <strain evidence="1">NS2018</strain>
        <tissue evidence="1">Leaf</tissue>
    </source>
</reference>
<evidence type="ECO:0000313" key="1">
    <source>
        <dbReference type="EMBL" id="KAK0577305.1"/>
    </source>
</evidence>
<dbReference type="Gene3D" id="3.30.420.140">
    <property type="entry name" value="YqgF/RNase H-like domain"/>
    <property type="match status" value="1"/>
</dbReference>
<name>A0AA39RSK6_ACESA</name>
<dbReference type="InterPro" id="IPR037027">
    <property type="entry name" value="YqgF/RNaseH-like_dom_sf"/>
</dbReference>
<sequence>MKFVKPLTLFKEVIKGQDKARQASDVVDTKLPGRFLCTHVGRGCVGLSLSDSNNNTSIPLAPRKNKRVVVYLQEIIPQYNVEGLVVAYPSVGNTVIPNGAQVKAFIDD</sequence>
<protein>
    <submittedName>
        <fullName evidence="1">Uncharacterized protein</fullName>
    </submittedName>
</protein>
<gene>
    <name evidence="1" type="ORF">LWI29_031054</name>
</gene>
<dbReference type="AlphaFoldDB" id="A0AA39RSK6"/>